<evidence type="ECO:0008006" key="4">
    <source>
        <dbReference type="Google" id="ProtNLM"/>
    </source>
</evidence>
<keyword evidence="1" id="KW-1133">Transmembrane helix</keyword>
<organism evidence="2 3">
    <name type="scientific">Puniceibacterium antarcticum</name>
    <dbReference type="NCBI Taxonomy" id="1206336"/>
    <lineage>
        <taxon>Bacteria</taxon>
        <taxon>Pseudomonadati</taxon>
        <taxon>Pseudomonadota</taxon>
        <taxon>Alphaproteobacteria</taxon>
        <taxon>Rhodobacterales</taxon>
        <taxon>Paracoccaceae</taxon>
        <taxon>Puniceibacterium</taxon>
    </lineage>
</organism>
<proteinExistence type="predicted"/>
<feature type="transmembrane region" description="Helical" evidence="1">
    <location>
        <begin position="73"/>
        <end position="95"/>
    </location>
</feature>
<dbReference type="EMBL" id="AWWI01000100">
    <property type="protein sequence ID" value="PIL19431.1"/>
    <property type="molecule type" value="Genomic_DNA"/>
</dbReference>
<dbReference type="Proteomes" id="UP000231259">
    <property type="component" value="Unassembled WGS sequence"/>
</dbReference>
<accession>A0A2G8RDD1</accession>
<dbReference type="RefSeq" id="WP_099911600.1">
    <property type="nucleotide sequence ID" value="NZ_AWWI01000100.1"/>
</dbReference>
<evidence type="ECO:0000313" key="3">
    <source>
        <dbReference type="Proteomes" id="UP000231259"/>
    </source>
</evidence>
<keyword evidence="1" id="KW-0472">Membrane</keyword>
<feature type="transmembrane region" description="Helical" evidence="1">
    <location>
        <begin position="101"/>
        <end position="120"/>
    </location>
</feature>
<dbReference type="OrthoDB" id="7847071at2"/>
<keyword evidence="3" id="KW-1185">Reference proteome</keyword>
<gene>
    <name evidence="2" type="ORF">P775_14925</name>
</gene>
<dbReference type="AlphaFoldDB" id="A0A2G8RDD1"/>
<comment type="caution">
    <text evidence="2">The sequence shown here is derived from an EMBL/GenBank/DDBJ whole genome shotgun (WGS) entry which is preliminary data.</text>
</comment>
<evidence type="ECO:0000256" key="1">
    <source>
        <dbReference type="SAM" id="Phobius"/>
    </source>
</evidence>
<feature type="transmembrane region" description="Helical" evidence="1">
    <location>
        <begin position="14"/>
        <end position="34"/>
    </location>
</feature>
<feature type="transmembrane region" description="Helical" evidence="1">
    <location>
        <begin position="141"/>
        <end position="160"/>
    </location>
</feature>
<keyword evidence="1" id="KW-0812">Transmembrane</keyword>
<reference evidence="2 3" key="1">
    <citation type="submission" date="2013-09" db="EMBL/GenBank/DDBJ databases">
        <title>Genome sequencing of Phaeobacter antarcticus sp. nov. SM1211.</title>
        <authorList>
            <person name="Zhang X.-Y."/>
            <person name="Liu C."/>
            <person name="Chen X.-L."/>
            <person name="Xie B.-B."/>
            <person name="Qin Q.-L."/>
            <person name="Rong J.-C."/>
            <person name="Zhang Y.-Z."/>
        </authorList>
    </citation>
    <scope>NUCLEOTIDE SEQUENCE [LARGE SCALE GENOMIC DNA]</scope>
    <source>
        <strain evidence="2 3">SM1211</strain>
    </source>
</reference>
<protein>
    <recommendedName>
        <fullName evidence="4">Component of SufBCD complex</fullName>
    </recommendedName>
</protein>
<evidence type="ECO:0000313" key="2">
    <source>
        <dbReference type="EMBL" id="PIL19431.1"/>
    </source>
</evidence>
<sequence length="169" mass="18957">MVFEVIDMQSFSSLWFWIALAAVWSSVSHWVLGVPFDMVTRARHLGGQAEADLEHLARIHIERSLRTVEESGLWLMAFGCFLLAGLGLLAFVYWIELAQALFFLGFPLVLVWILSLRTAHRIRSEAAAGALLCKRLTHLRYVTQAIGLLSLFVTSLWGMYSNLSAGFLG</sequence>
<name>A0A2G8RDD1_9RHOB</name>